<evidence type="ECO:0000259" key="5">
    <source>
        <dbReference type="Pfam" id="PF00004"/>
    </source>
</evidence>
<keyword evidence="4" id="KW-0809">Transit peptide</keyword>
<dbReference type="GO" id="GO:0046872">
    <property type="term" value="F:metal ion binding"/>
    <property type="evidence" value="ECO:0007669"/>
    <property type="project" value="UniProtKB-KW"/>
</dbReference>
<organism evidence="7 8">
    <name type="scientific">Rubus argutus</name>
    <name type="common">Southern blackberry</name>
    <dbReference type="NCBI Taxonomy" id="59490"/>
    <lineage>
        <taxon>Eukaryota</taxon>
        <taxon>Viridiplantae</taxon>
        <taxon>Streptophyta</taxon>
        <taxon>Embryophyta</taxon>
        <taxon>Tracheophyta</taxon>
        <taxon>Spermatophyta</taxon>
        <taxon>Magnoliopsida</taxon>
        <taxon>eudicotyledons</taxon>
        <taxon>Gunneridae</taxon>
        <taxon>Pentapetalae</taxon>
        <taxon>rosids</taxon>
        <taxon>fabids</taxon>
        <taxon>Rosales</taxon>
        <taxon>Rosaceae</taxon>
        <taxon>Rosoideae</taxon>
        <taxon>Rosoideae incertae sedis</taxon>
        <taxon>Rubus</taxon>
    </lineage>
</organism>
<proteinExistence type="inferred from homology"/>
<evidence type="ECO:0000256" key="1">
    <source>
        <dbReference type="ARBA" id="ARBA00001947"/>
    </source>
</evidence>
<dbReference type="EMBL" id="JBEDUW010000001">
    <property type="protein sequence ID" value="KAK9949715.1"/>
    <property type="molecule type" value="Genomic_DNA"/>
</dbReference>
<gene>
    <name evidence="7" type="ORF">M0R45_005232</name>
</gene>
<dbReference type="GO" id="GO:0016887">
    <property type="term" value="F:ATP hydrolysis activity"/>
    <property type="evidence" value="ECO:0007669"/>
    <property type="project" value="InterPro"/>
</dbReference>
<sequence length="169" mass="18721">MLARTVAGEAGVPFFMTRVSEFDEWSMRLGLLVELDGFNKDDGIIVFGATNHPELLDKALVSPGHFDYRLNVPFPDTEGRKEILKSHMSKVLGADDVNVTTIARGTSLFTGAELADLVNIAAVRAAVDGAKDVSMAHLEYAKDMIKRGAVAWNNYISKKQLRYETKLRY</sequence>
<dbReference type="Pfam" id="PF17862">
    <property type="entry name" value="AAA_lid_3"/>
    <property type="match status" value="1"/>
</dbReference>
<evidence type="ECO:0000313" key="7">
    <source>
        <dbReference type="EMBL" id="KAK9949715.1"/>
    </source>
</evidence>
<keyword evidence="8" id="KW-1185">Reference proteome</keyword>
<dbReference type="GO" id="GO:0006515">
    <property type="term" value="P:protein quality control for misfolded or incompletely synthesized proteins"/>
    <property type="evidence" value="ECO:0007669"/>
    <property type="project" value="TreeGrafter"/>
</dbReference>
<dbReference type="SUPFAM" id="SSF52540">
    <property type="entry name" value="P-loop containing nucleoside triphosphate hydrolases"/>
    <property type="match status" value="1"/>
</dbReference>
<feature type="domain" description="AAA ATPase AAA+ lid" evidence="6">
    <location>
        <begin position="96"/>
        <end position="139"/>
    </location>
</feature>
<comment type="similarity">
    <text evidence="3">In the N-terminal section; belongs to the AAA ATPase family.</text>
</comment>
<dbReference type="Proteomes" id="UP001457282">
    <property type="component" value="Unassembled WGS sequence"/>
</dbReference>
<dbReference type="Pfam" id="PF00004">
    <property type="entry name" value="AAA"/>
    <property type="match status" value="1"/>
</dbReference>
<feature type="domain" description="ATPase AAA-type core" evidence="5">
    <location>
        <begin position="31"/>
        <end position="73"/>
    </location>
</feature>
<name>A0AAW1YM22_RUBAR</name>
<dbReference type="GO" id="GO:0005524">
    <property type="term" value="F:ATP binding"/>
    <property type="evidence" value="ECO:0007669"/>
    <property type="project" value="InterPro"/>
</dbReference>
<evidence type="ECO:0000259" key="6">
    <source>
        <dbReference type="Pfam" id="PF17862"/>
    </source>
</evidence>
<comment type="caution">
    <text evidence="7">The sequence shown here is derived from an EMBL/GenBank/DDBJ whole genome shotgun (WGS) entry which is preliminary data.</text>
</comment>
<dbReference type="Gene3D" id="1.10.8.60">
    <property type="match status" value="1"/>
</dbReference>
<protein>
    <recommendedName>
        <fullName evidence="9">ATPase AAA-type core domain-containing protein</fullName>
    </recommendedName>
</protein>
<evidence type="ECO:0000313" key="8">
    <source>
        <dbReference type="Proteomes" id="UP001457282"/>
    </source>
</evidence>
<comment type="similarity">
    <text evidence="2">In the C-terminal section; belongs to the peptidase M41 family.</text>
</comment>
<dbReference type="PANTHER" id="PTHR23076">
    <property type="entry name" value="METALLOPROTEASE M41 FTSH"/>
    <property type="match status" value="1"/>
</dbReference>
<dbReference type="Gene3D" id="3.40.50.300">
    <property type="entry name" value="P-loop containing nucleotide triphosphate hydrolases"/>
    <property type="match status" value="1"/>
</dbReference>
<dbReference type="FunFam" id="1.10.8.60:FF:000001">
    <property type="entry name" value="ATP-dependent zinc metalloprotease FtsH"/>
    <property type="match status" value="1"/>
</dbReference>
<accession>A0AAW1YM22</accession>
<dbReference type="GO" id="GO:0004176">
    <property type="term" value="F:ATP-dependent peptidase activity"/>
    <property type="evidence" value="ECO:0007669"/>
    <property type="project" value="TreeGrafter"/>
</dbReference>
<comment type="cofactor">
    <cofactor evidence="1">
        <name>Zn(2+)</name>
        <dbReference type="ChEBI" id="CHEBI:29105"/>
    </cofactor>
</comment>
<evidence type="ECO:0000256" key="2">
    <source>
        <dbReference type="ARBA" id="ARBA00010044"/>
    </source>
</evidence>
<reference evidence="7 8" key="1">
    <citation type="journal article" date="2023" name="G3 (Bethesda)">
        <title>A chromosome-length genome assembly and annotation of blackberry (Rubus argutus, cv. 'Hillquist').</title>
        <authorList>
            <person name="Bruna T."/>
            <person name="Aryal R."/>
            <person name="Dudchenko O."/>
            <person name="Sargent D.J."/>
            <person name="Mead D."/>
            <person name="Buti M."/>
            <person name="Cavallini A."/>
            <person name="Hytonen T."/>
            <person name="Andres J."/>
            <person name="Pham M."/>
            <person name="Weisz D."/>
            <person name="Mascagni F."/>
            <person name="Usai G."/>
            <person name="Natali L."/>
            <person name="Bassil N."/>
            <person name="Fernandez G.E."/>
            <person name="Lomsadze A."/>
            <person name="Armour M."/>
            <person name="Olukolu B."/>
            <person name="Poorten T."/>
            <person name="Britton C."/>
            <person name="Davik J."/>
            <person name="Ashrafi H."/>
            <person name="Aiden E.L."/>
            <person name="Borodovsky M."/>
            <person name="Worthington M."/>
        </authorList>
    </citation>
    <scope>NUCLEOTIDE SEQUENCE [LARGE SCALE GENOMIC DNA]</scope>
    <source>
        <strain evidence="7">PI 553951</strain>
    </source>
</reference>
<dbReference type="InterPro" id="IPR003959">
    <property type="entry name" value="ATPase_AAA_core"/>
</dbReference>
<evidence type="ECO:0000256" key="4">
    <source>
        <dbReference type="ARBA" id="ARBA00022946"/>
    </source>
</evidence>
<dbReference type="GO" id="GO:0005743">
    <property type="term" value="C:mitochondrial inner membrane"/>
    <property type="evidence" value="ECO:0007669"/>
    <property type="project" value="TreeGrafter"/>
</dbReference>
<dbReference type="InterPro" id="IPR041569">
    <property type="entry name" value="AAA_lid_3"/>
</dbReference>
<dbReference type="GO" id="GO:0008237">
    <property type="term" value="F:metallopeptidase activity"/>
    <property type="evidence" value="ECO:0007669"/>
    <property type="project" value="UniProtKB-KW"/>
</dbReference>
<evidence type="ECO:0008006" key="9">
    <source>
        <dbReference type="Google" id="ProtNLM"/>
    </source>
</evidence>
<dbReference type="PANTHER" id="PTHR23076:SF37">
    <property type="entry name" value="ATP-DEPENDENT ZINC METALLOPROTEASE FTSH 4, MITOCHONDRIAL"/>
    <property type="match status" value="1"/>
</dbReference>
<dbReference type="AlphaFoldDB" id="A0AAW1YM22"/>
<dbReference type="GO" id="GO:0007005">
    <property type="term" value="P:mitochondrion organization"/>
    <property type="evidence" value="ECO:0007669"/>
    <property type="project" value="TreeGrafter"/>
</dbReference>
<dbReference type="InterPro" id="IPR027417">
    <property type="entry name" value="P-loop_NTPase"/>
</dbReference>
<evidence type="ECO:0000256" key="3">
    <source>
        <dbReference type="ARBA" id="ARBA00010550"/>
    </source>
</evidence>